<comment type="similarity">
    <text evidence="2">Belongs to the bacterial solute-binding protein 8 family.</text>
</comment>
<dbReference type="GO" id="GO:0030288">
    <property type="term" value="C:outer membrane-bounded periplasmic space"/>
    <property type="evidence" value="ECO:0007669"/>
    <property type="project" value="TreeGrafter"/>
</dbReference>
<evidence type="ECO:0000256" key="6">
    <source>
        <dbReference type="SAM" id="SignalP"/>
    </source>
</evidence>
<feature type="region of interest" description="Disordered" evidence="5">
    <location>
        <begin position="29"/>
        <end position="62"/>
    </location>
</feature>
<accession>A0A942SY38</accession>
<evidence type="ECO:0000256" key="2">
    <source>
        <dbReference type="ARBA" id="ARBA00008814"/>
    </source>
</evidence>
<evidence type="ECO:0000256" key="4">
    <source>
        <dbReference type="ARBA" id="ARBA00022729"/>
    </source>
</evidence>
<evidence type="ECO:0000256" key="1">
    <source>
        <dbReference type="ARBA" id="ARBA00004193"/>
    </source>
</evidence>
<keyword evidence="4 6" id="KW-0732">Signal</keyword>
<dbReference type="FunFam" id="3.40.50.1980:FF:000009">
    <property type="entry name" value="Iron-enterobactin transporter periplasmic binding protein"/>
    <property type="match status" value="1"/>
</dbReference>
<dbReference type="SUPFAM" id="SSF53807">
    <property type="entry name" value="Helical backbone' metal receptor"/>
    <property type="match status" value="1"/>
</dbReference>
<feature type="signal peptide" evidence="6">
    <location>
        <begin position="1"/>
        <end position="30"/>
    </location>
</feature>
<dbReference type="InterPro" id="IPR002491">
    <property type="entry name" value="ABC_transptr_periplasmic_BD"/>
</dbReference>
<dbReference type="PANTHER" id="PTHR30532:SF24">
    <property type="entry name" value="FERRIC ENTEROBACTIN-BINDING PERIPLASMIC PROTEIN FEPB"/>
    <property type="match status" value="1"/>
</dbReference>
<keyword evidence="3" id="KW-0813">Transport</keyword>
<dbReference type="EMBL" id="JAGYPE010000002">
    <property type="protein sequence ID" value="MBS4181955.1"/>
    <property type="molecule type" value="Genomic_DNA"/>
</dbReference>
<comment type="subcellular location">
    <subcellularLocation>
        <location evidence="1">Cell membrane</location>
        <topology evidence="1">Lipid-anchor</topology>
    </subcellularLocation>
</comment>
<dbReference type="PROSITE" id="PS50983">
    <property type="entry name" value="FE_B12_PBP"/>
    <property type="match status" value="1"/>
</dbReference>
<comment type="caution">
    <text evidence="8">The sequence shown here is derived from an EMBL/GenBank/DDBJ whole genome shotgun (WGS) entry which is preliminary data.</text>
</comment>
<dbReference type="PANTHER" id="PTHR30532">
    <property type="entry name" value="IRON III DICITRATE-BINDING PERIPLASMIC PROTEIN"/>
    <property type="match status" value="1"/>
</dbReference>
<organism evidence="8">
    <name type="scientific">Neobacillus citreus</name>
    <dbReference type="NCBI Taxonomy" id="2833578"/>
    <lineage>
        <taxon>Bacteria</taxon>
        <taxon>Bacillati</taxon>
        <taxon>Bacillota</taxon>
        <taxon>Bacilli</taxon>
        <taxon>Bacillales</taxon>
        <taxon>Bacillaceae</taxon>
        <taxon>Neobacillus</taxon>
    </lineage>
</organism>
<gene>
    <name evidence="8" type="primary">fepB</name>
    <name evidence="8" type="ORF">KHB02_11210</name>
</gene>
<evidence type="ECO:0000313" key="8">
    <source>
        <dbReference type="EMBL" id="MBS4181955.1"/>
    </source>
</evidence>
<feature type="compositionally biased region" description="Low complexity" evidence="5">
    <location>
        <begin position="29"/>
        <end position="44"/>
    </location>
</feature>
<dbReference type="Pfam" id="PF01497">
    <property type="entry name" value="Peripla_BP_2"/>
    <property type="match status" value="1"/>
</dbReference>
<evidence type="ECO:0000256" key="5">
    <source>
        <dbReference type="SAM" id="MobiDB-lite"/>
    </source>
</evidence>
<dbReference type="Gene3D" id="3.40.50.1980">
    <property type="entry name" value="Nitrogenase molybdenum iron protein domain"/>
    <property type="match status" value="2"/>
</dbReference>
<feature type="domain" description="Fe/B12 periplasmic-binding" evidence="7">
    <location>
        <begin position="64"/>
        <end position="333"/>
    </location>
</feature>
<feature type="compositionally biased region" description="Basic and acidic residues" evidence="5">
    <location>
        <begin position="49"/>
        <end position="62"/>
    </location>
</feature>
<proteinExistence type="inferred from homology"/>
<dbReference type="GO" id="GO:0005886">
    <property type="term" value="C:plasma membrane"/>
    <property type="evidence" value="ECO:0007669"/>
    <property type="project" value="UniProtKB-SubCell"/>
</dbReference>
<protein>
    <submittedName>
        <fullName evidence="8">Fe2+-enterobactin ABC transporter substrate-binding protein</fullName>
    </submittedName>
</protein>
<dbReference type="NCBIfam" id="NF008200">
    <property type="entry name" value="PRK10957.1"/>
    <property type="match status" value="1"/>
</dbReference>
<dbReference type="AlphaFoldDB" id="A0A942SY38"/>
<reference evidence="8" key="1">
    <citation type="submission" date="2021-05" db="EMBL/GenBank/DDBJ databases">
        <title>Novel Bacillus species.</title>
        <authorList>
            <person name="Liu G."/>
        </authorList>
    </citation>
    <scope>NUCLEOTIDE SEQUENCE</scope>
    <source>
        <strain evidence="8">FJAT-50051</strain>
    </source>
</reference>
<sequence length="333" mass="34150">MPTPRLLSAAAVLVAGSLALVGCASGTSTAAAGSSASSSTDSGSWPRTVTHEAGETEIPERPENIVSTSITLTGSLLAIDAPVTATATTTPSEITDDDGYFSQWASVAHERDVAELYPNLEFDEEAVLAAAPDLIVVSASGADSTADEYDALSEIAPTIVLDYGDESWQDLATELGAATGHEADAADVIDSFDERVASVADEITVPEGDANAIVWNGTENTTAFAKPGGPHAALLEALGFTVRGAPDDLDTSEASRNDFAFLSIEDVTTALTGNTVFVISGGDDTVEDLESTSVLQTAPAIADGDVVALGPDSFRIDSYSALEIVDAVEQAFA</sequence>
<evidence type="ECO:0000256" key="3">
    <source>
        <dbReference type="ARBA" id="ARBA00022448"/>
    </source>
</evidence>
<evidence type="ECO:0000259" key="7">
    <source>
        <dbReference type="PROSITE" id="PS50983"/>
    </source>
</evidence>
<feature type="chain" id="PRO_5036852587" evidence="6">
    <location>
        <begin position="31"/>
        <end position="333"/>
    </location>
</feature>
<dbReference type="InterPro" id="IPR051313">
    <property type="entry name" value="Bact_iron-sidero_bind"/>
</dbReference>
<dbReference type="GO" id="GO:1901678">
    <property type="term" value="P:iron coordination entity transport"/>
    <property type="evidence" value="ECO:0007669"/>
    <property type="project" value="UniProtKB-ARBA"/>
</dbReference>
<dbReference type="PROSITE" id="PS51257">
    <property type="entry name" value="PROKAR_LIPOPROTEIN"/>
    <property type="match status" value="1"/>
</dbReference>
<name>A0A942SY38_9BACI</name>